<evidence type="ECO:0000313" key="1">
    <source>
        <dbReference type="EMBL" id="ARX88042.1"/>
    </source>
</evidence>
<name>A0A1Z1WP16_9ACTN</name>
<dbReference type="AlphaFoldDB" id="A0A1Z1WP16"/>
<organism evidence="1 2">
    <name type="scientific">Streptomyces alboflavus</name>
    <dbReference type="NCBI Taxonomy" id="67267"/>
    <lineage>
        <taxon>Bacteria</taxon>
        <taxon>Bacillati</taxon>
        <taxon>Actinomycetota</taxon>
        <taxon>Actinomycetes</taxon>
        <taxon>Kitasatosporales</taxon>
        <taxon>Streptomycetaceae</taxon>
        <taxon>Streptomyces</taxon>
    </lineage>
</organism>
<dbReference type="EMBL" id="CP021748">
    <property type="protein sequence ID" value="ARX88042.1"/>
    <property type="molecule type" value="Genomic_DNA"/>
</dbReference>
<evidence type="ECO:0000313" key="2">
    <source>
        <dbReference type="Proteomes" id="UP000195880"/>
    </source>
</evidence>
<reference evidence="1 2" key="1">
    <citation type="submission" date="2017-05" db="EMBL/GenBank/DDBJ databases">
        <title>Streptomyces alboflavus Genome sequencing and assembly.</title>
        <authorList>
            <person name="Wang Y."/>
            <person name="Du B."/>
            <person name="Ding Y."/>
            <person name="Liu H."/>
            <person name="Hou Q."/>
            <person name="Liu K."/>
            <person name="Wang C."/>
            <person name="Yao L."/>
        </authorList>
    </citation>
    <scope>NUCLEOTIDE SEQUENCE [LARGE SCALE GENOMIC DNA]</scope>
    <source>
        <strain evidence="1 2">MDJK44</strain>
    </source>
</reference>
<keyword evidence="2" id="KW-1185">Reference proteome</keyword>
<dbReference type="KEGG" id="salf:SMD44_07528"/>
<proteinExistence type="predicted"/>
<dbReference type="Proteomes" id="UP000195880">
    <property type="component" value="Chromosome"/>
</dbReference>
<sequence>MEKDGGRTLEDTAGGDGKLMAAVDAIAKRLLAEDLAHGLALDRGQPGRPAAKTLA</sequence>
<protein>
    <submittedName>
        <fullName evidence="1">MFS transporter</fullName>
    </submittedName>
</protein>
<gene>
    <name evidence="1" type="ORF">SMD44_07528</name>
</gene>
<accession>A0A1Z1WP16</accession>